<dbReference type="SUPFAM" id="SSF63965">
    <property type="entry name" value="Precorrin-8X methylmutase CbiC/CobH"/>
    <property type="match status" value="1"/>
</dbReference>
<dbReference type="PANTHER" id="PTHR43588">
    <property type="entry name" value="COBALT-PRECORRIN-8 METHYLMUTASE"/>
    <property type="match status" value="1"/>
</dbReference>
<dbReference type="GO" id="GO:0009236">
    <property type="term" value="P:cobalamin biosynthetic process"/>
    <property type="evidence" value="ECO:0007669"/>
    <property type="project" value="UniProtKB-KW"/>
</dbReference>
<reference evidence="6" key="1">
    <citation type="submission" date="2020-10" db="EMBL/GenBank/DDBJ databases">
        <authorList>
            <person name="Gilroy R."/>
        </authorList>
    </citation>
    <scope>NUCLEOTIDE SEQUENCE</scope>
    <source>
        <strain evidence="6">13766</strain>
    </source>
</reference>
<evidence type="ECO:0000256" key="1">
    <source>
        <dbReference type="ARBA" id="ARBA00004953"/>
    </source>
</evidence>
<proteinExistence type="inferred from homology"/>
<keyword evidence="4" id="KW-0413">Isomerase</keyword>
<protein>
    <submittedName>
        <fullName evidence="6">Precorrin-8X methylmutase</fullName>
    </submittedName>
</protein>
<gene>
    <name evidence="6" type="ORF">IAA84_10405</name>
</gene>
<sequence>MHRKLSREGEKHRKPLPFTTAEISAVLERLRSECSDQTLLNSIHFGPTAMTFIRRLLMAGGTIVADTYLLANDVDTSLLGQNGARVMCFIDEPYVVSLAESRRATRAEVAVDHALTLPGPKLMVVGSAPTALHRLVQRRQSAPMTDVCVLTGLSGFASAIQLKERLWESDMASIVIRGKKGGAAITAMLLNAILAEVQ</sequence>
<dbReference type="AlphaFoldDB" id="A0A9D1K6J1"/>
<dbReference type="PANTHER" id="PTHR43588:SF1">
    <property type="entry name" value="COBALT-PRECORRIN-8 METHYLMUTASE"/>
    <property type="match status" value="1"/>
</dbReference>
<comment type="caution">
    <text evidence="6">The sequence shown here is derived from an EMBL/GenBank/DDBJ whole genome shotgun (WGS) entry which is preliminary data.</text>
</comment>
<evidence type="ECO:0000256" key="2">
    <source>
        <dbReference type="ARBA" id="ARBA00009774"/>
    </source>
</evidence>
<evidence type="ECO:0000256" key="3">
    <source>
        <dbReference type="ARBA" id="ARBA00022573"/>
    </source>
</evidence>
<comment type="pathway">
    <text evidence="1">Cofactor biosynthesis; adenosylcobalamin biosynthesis.</text>
</comment>
<evidence type="ECO:0000313" key="6">
    <source>
        <dbReference type="EMBL" id="HIS93416.1"/>
    </source>
</evidence>
<evidence type="ECO:0000313" key="7">
    <source>
        <dbReference type="Proteomes" id="UP000824140"/>
    </source>
</evidence>
<evidence type="ECO:0000259" key="5">
    <source>
        <dbReference type="Pfam" id="PF02570"/>
    </source>
</evidence>
<name>A0A9D1K6J1_9FIRM</name>
<accession>A0A9D1K6J1</accession>
<dbReference type="EMBL" id="DVJN01000199">
    <property type="protein sequence ID" value="HIS93416.1"/>
    <property type="molecule type" value="Genomic_DNA"/>
</dbReference>
<organism evidence="6 7">
    <name type="scientific">Candidatus Alectryocaccomicrobium excrementavium</name>
    <dbReference type="NCBI Taxonomy" id="2840668"/>
    <lineage>
        <taxon>Bacteria</taxon>
        <taxon>Bacillati</taxon>
        <taxon>Bacillota</taxon>
        <taxon>Clostridia</taxon>
        <taxon>Candidatus Alectryocaccomicrobium</taxon>
    </lineage>
</organism>
<reference evidence="6" key="2">
    <citation type="journal article" date="2021" name="PeerJ">
        <title>Extensive microbial diversity within the chicken gut microbiome revealed by metagenomics and culture.</title>
        <authorList>
            <person name="Gilroy R."/>
            <person name="Ravi A."/>
            <person name="Getino M."/>
            <person name="Pursley I."/>
            <person name="Horton D.L."/>
            <person name="Alikhan N.F."/>
            <person name="Baker D."/>
            <person name="Gharbi K."/>
            <person name="Hall N."/>
            <person name="Watson M."/>
            <person name="Adriaenssens E.M."/>
            <person name="Foster-Nyarko E."/>
            <person name="Jarju S."/>
            <person name="Secka A."/>
            <person name="Antonio M."/>
            <person name="Oren A."/>
            <person name="Chaudhuri R.R."/>
            <person name="La Ragione R."/>
            <person name="Hildebrand F."/>
            <person name="Pallen M.J."/>
        </authorList>
    </citation>
    <scope>NUCLEOTIDE SEQUENCE</scope>
    <source>
        <strain evidence="6">13766</strain>
    </source>
</reference>
<comment type="similarity">
    <text evidence="2">Belongs to the CobH/CbiC family.</text>
</comment>
<dbReference type="Pfam" id="PF02570">
    <property type="entry name" value="CbiC"/>
    <property type="match status" value="1"/>
</dbReference>
<dbReference type="GO" id="GO:0016993">
    <property type="term" value="F:precorrin-8X methylmutase activity"/>
    <property type="evidence" value="ECO:0007669"/>
    <property type="project" value="InterPro"/>
</dbReference>
<dbReference type="Proteomes" id="UP000824140">
    <property type="component" value="Unassembled WGS sequence"/>
</dbReference>
<dbReference type="Gene3D" id="3.40.50.10230">
    <property type="entry name" value="Cobalamin biosynthesis CobH/CbiC, precorrin-8X methylmutase"/>
    <property type="match status" value="1"/>
</dbReference>
<evidence type="ECO:0000256" key="4">
    <source>
        <dbReference type="ARBA" id="ARBA00023235"/>
    </source>
</evidence>
<keyword evidence="3" id="KW-0169">Cobalamin biosynthesis</keyword>
<dbReference type="InterPro" id="IPR036588">
    <property type="entry name" value="CobH/CbiC_sf"/>
</dbReference>
<dbReference type="InterPro" id="IPR003722">
    <property type="entry name" value="Cbl_synth_CobH/CbiC"/>
</dbReference>
<feature type="domain" description="Cobalamin biosynthesis precorrin-8X methylmutase CobH/CbiC" evidence="5">
    <location>
        <begin position="21"/>
        <end position="195"/>
    </location>
</feature>